<dbReference type="AlphaFoldDB" id="A0A0C1ZE17"/>
<dbReference type="EMBL" id="JMCC02000045">
    <property type="protein sequence ID" value="KIG15899.1"/>
    <property type="molecule type" value="Genomic_DNA"/>
</dbReference>
<dbReference type="InterPro" id="IPR027463">
    <property type="entry name" value="AcrB_DN_DC_subdom"/>
</dbReference>
<feature type="transmembrane region" description="Helical" evidence="1">
    <location>
        <begin position="12"/>
        <end position="32"/>
    </location>
</feature>
<dbReference type="GO" id="GO:0005886">
    <property type="term" value="C:plasma membrane"/>
    <property type="evidence" value="ECO:0007669"/>
    <property type="project" value="TreeGrafter"/>
</dbReference>
<sequence length="1027" mass="110534">MKIAKVSVERPVLTMMLTLIVVVLGGVALGRLQIDLLPEIELPTVTIRTEYEGASPEVMEQRVTTIIEEIVATVPGVERLESTSSEGDSSVTVNFGWGVDVDMAAIDVNAKLEDEINELPDDIIRPRVSKFDVGSFPVVILGISSELDPVELTTLVDEQLRHRFSQIPGVAQVDPWGEFKREVRVELDPAKLRAIGIPLDEIRQALLDANLDLPAGKIEQGQEAISVRAPAQFRDLEQIRATVVGVRNGAAIELRQIAEVRDTYEKLERLARVNGARGLRLAIRKQSDANTVEVAQRVLEEVVAINRDFPQIQVVPVINQGNFIERSISNVAQSVLYGGILAVVVLLFFLRNLRSTAVIAVAIPVSLIATFALVYFVGLTLNLMTLGGLALGVGMMVDNSIVVLENIFRRRDQLGEDIRAAAVAGTAEVGPAIVASTVTTLVIFLPLAFVGGVSGVLFADLAIVIAFSLMCSLLVSLSLVPMLAAKLLRRRDPSERAIWITRLVARADRAFAALDARYASLLDSALRQRTATILFAAIALGASLLLLPTIGTEFLPASDEGEVRVSGELPIGSKLDLIDRQTRLLESHVYPAVPETLSSVVSVGAGGRNPEEAFRGEIRLTLSPASERDRSNTEIADSLREELVGKIPGMEVRTRAPQGQFLLERILGGEEGLTIEVRGFELETLDRLAKRAAEVIVDIPGITDVDVSREAGVPQATIEVDRAKAASLGVSPRDVAVALETAVAGAQAGEYRIRGYSYRILLQLADAEHLPLSEILELTIRTDSGEEVALRNLVTSEAGRGPIVIERKDQQRIVKVTANVAGRDLGSVAADVETALATIPRPLGYDFRVAGSFEEQQEAFAELLVSLVLALLLVYMVLAAQYESLRDPLIVMLSVPVAAIGVLGVLAATNTTLNVQSYIGCIMLGGIVVNNAILLVDQARRLQAEDGLDRLAAAREAGHRRLRPILMTTATTVLALLPLGLGIGEGADAQAPMARAVLGGLAASTLLTLVLIPAVYTLVHREPNRRD</sequence>
<feature type="transmembrane region" description="Helical" evidence="1">
    <location>
        <begin position="531"/>
        <end position="550"/>
    </location>
</feature>
<reference evidence="2 3" key="1">
    <citation type="submission" date="2014-12" db="EMBL/GenBank/DDBJ databases">
        <title>Genome assembly of Enhygromyxa salina DSM 15201.</title>
        <authorList>
            <person name="Sharma G."/>
            <person name="Subramanian S."/>
        </authorList>
    </citation>
    <scope>NUCLEOTIDE SEQUENCE [LARGE SCALE GENOMIC DNA]</scope>
    <source>
        <strain evidence="2 3">DSM 15201</strain>
    </source>
</reference>
<dbReference type="PANTHER" id="PTHR32063">
    <property type="match status" value="1"/>
</dbReference>
<dbReference type="Gene3D" id="3.30.70.1440">
    <property type="entry name" value="Multidrug efflux transporter AcrB pore domain"/>
    <property type="match status" value="1"/>
</dbReference>
<name>A0A0C1ZE17_9BACT</name>
<organism evidence="2 3">
    <name type="scientific">Enhygromyxa salina</name>
    <dbReference type="NCBI Taxonomy" id="215803"/>
    <lineage>
        <taxon>Bacteria</taxon>
        <taxon>Pseudomonadati</taxon>
        <taxon>Myxococcota</taxon>
        <taxon>Polyangia</taxon>
        <taxon>Nannocystales</taxon>
        <taxon>Nannocystaceae</taxon>
        <taxon>Enhygromyxa</taxon>
    </lineage>
</organism>
<accession>A0A0C1ZE17</accession>
<feature type="transmembrane region" description="Helical" evidence="1">
    <location>
        <begin position="461"/>
        <end position="484"/>
    </location>
</feature>
<evidence type="ECO:0000256" key="1">
    <source>
        <dbReference type="SAM" id="Phobius"/>
    </source>
</evidence>
<feature type="transmembrane region" description="Helical" evidence="1">
    <location>
        <begin position="965"/>
        <end position="984"/>
    </location>
</feature>
<dbReference type="Gene3D" id="1.20.1640.10">
    <property type="entry name" value="Multidrug efflux transporter AcrB transmembrane domain"/>
    <property type="match status" value="2"/>
</dbReference>
<dbReference type="SUPFAM" id="SSF82693">
    <property type="entry name" value="Multidrug efflux transporter AcrB pore domain, PN1, PN2, PC1 and PC2 subdomains"/>
    <property type="match status" value="3"/>
</dbReference>
<feature type="transmembrane region" description="Helical" evidence="1">
    <location>
        <begin position="383"/>
        <end position="408"/>
    </location>
</feature>
<feature type="transmembrane region" description="Helical" evidence="1">
    <location>
        <begin position="890"/>
        <end position="909"/>
    </location>
</feature>
<proteinExistence type="predicted"/>
<feature type="transmembrane region" description="Helical" evidence="1">
    <location>
        <begin position="429"/>
        <end position="449"/>
    </location>
</feature>
<dbReference type="Proteomes" id="UP000031599">
    <property type="component" value="Unassembled WGS sequence"/>
</dbReference>
<dbReference type="Gene3D" id="3.30.2090.10">
    <property type="entry name" value="Multidrug efflux transporter AcrB TolC docking domain, DN and DC subdomains"/>
    <property type="match status" value="2"/>
</dbReference>
<dbReference type="InterPro" id="IPR001036">
    <property type="entry name" value="Acrflvin-R"/>
</dbReference>
<evidence type="ECO:0000313" key="3">
    <source>
        <dbReference type="Proteomes" id="UP000031599"/>
    </source>
</evidence>
<dbReference type="RefSeq" id="WP_052550639.1">
    <property type="nucleotide sequence ID" value="NZ_JMCC02000045.1"/>
</dbReference>
<gene>
    <name evidence="2" type="ORF">DB30_05090</name>
</gene>
<keyword evidence="1" id="KW-1133">Transmembrane helix</keyword>
<keyword evidence="1" id="KW-0472">Membrane</keyword>
<feature type="transmembrane region" description="Helical" evidence="1">
    <location>
        <begin position="357"/>
        <end position="377"/>
    </location>
</feature>
<evidence type="ECO:0000313" key="2">
    <source>
        <dbReference type="EMBL" id="KIG15899.1"/>
    </source>
</evidence>
<feature type="transmembrane region" description="Helical" evidence="1">
    <location>
        <begin position="996"/>
        <end position="1019"/>
    </location>
</feature>
<dbReference type="SUPFAM" id="SSF82866">
    <property type="entry name" value="Multidrug efflux transporter AcrB transmembrane domain"/>
    <property type="match status" value="2"/>
</dbReference>
<comment type="caution">
    <text evidence="2">The sequence shown here is derived from an EMBL/GenBank/DDBJ whole genome shotgun (WGS) entry which is preliminary data.</text>
</comment>
<dbReference type="PANTHER" id="PTHR32063:SF0">
    <property type="entry name" value="SWARMING MOTILITY PROTEIN SWRC"/>
    <property type="match status" value="1"/>
</dbReference>
<dbReference type="PRINTS" id="PR00702">
    <property type="entry name" value="ACRIFLAVINRP"/>
</dbReference>
<dbReference type="Gene3D" id="3.30.70.1320">
    <property type="entry name" value="Multidrug efflux transporter AcrB pore domain like"/>
    <property type="match status" value="1"/>
</dbReference>
<dbReference type="Gene3D" id="3.30.70.1430">
    <property type="entry name" value="Multidrug efflux transporter AcrB pore domain"/>
    <property type="match status" value="2"/>
</dbReference>
<feature type="transmembrane region" description="Helical" evidence="1">
    <location>
        <begin position="915"/>
        <end position="936"/>
    </location>
</feature>
<feature type="transmembrane region" description="Helical" evidence="1">
    <location>
        <begin position="331"/>
        <end position="350"/>
    </location>
</feature>
<dbReference type="Pfam" id="PF00873">
    <property type="entry name" value="ACR_tran"/>
    <property type="match status" value="1"/>
</dbReference>
<dbReference type="GO" id="GO:0042910">
    <property type="term" value="F:xenobiotic transmembrane transporter activity"/>
    <property type="evidence" value="ECO:0007669"/>
    <property type="project" value="TreeGrafter"/>
</dbReference>
<dbReference type="SUPFAM" id="SSF82714">
    <property type="entry name" value="Multidrug efflux transporter AcrB TolC docking domain, DN and DC subdomains"/>
    <property type="match status" value="2"/>
</dbReference>
<protein>
    <submittedName>
        <fullName evidence="2">Acriflavin resistance protein</fullName>
    </submittedName>
</protein>
<keyword evidence="1" id="KW-0812">Transmembrane</keyword>
<feature type="transmembrane region" description="Helical" evidence="1">
    <location>
        <begin position="859"/>
        <end position="878"/>
    </location>
</feature>